<dbReference type="OrthoDB" id="5488232at2"/>
<name>A0A2Z4FJC6_9DELT</name>
<dbReference type="AlphaFoldDB" id="A0A2Z4FJC6"/>
<dbReference type="PROSITE" id="PS51257">
    <property type="entry name" value="PROKAR_LIPOPROTEIN"/>
    <property type="match status" value="1"/>
</dbReference>
<dbReference type="KEGG" id="bsed:DN745_06690"/>
<sequence>MNQRSYYWVGLASFLIFTGLGCGDDADATAPDRFPALGEASALEYESEAFGVGFHHGSTVRLTPGESQNGVLERAGSVINHAFLHVSAFDAYASTYGEFLYYSAATGTPSRGPQDFRTNPDAARFEARAGDLLSEVREAKLESGADFDSYSIVLDLWNSRSSWYVPWDGKSTRAPGSFGLYRDDMRESLIAQISAVAAESKPRYFIIGNAMERFVADGEAAFSETEFSNFMVFYQDAVAAVHAASPETKVGAGINWDRFVEQVAPRYHADYESREAGAPVTAEEIDAGFQAVILPLLEAGDILSLQSYTSLDDANPGAYQFLRRVKPLYGVDKPLVWYSVGSPVTSRSGYTQQGQYLERFAQWNAGLQPEMVAWKSLMNIDGADVSSGDVAGQCRGLTGTANDFEVPLSHCFDGLFSSALQPKAVFNVLQGAIK</sequence>
<keyword evidence="2" id="KW-1185">Reference proteome</keyword>
<dbReference type="InterPro" id="IPR017853">
    <property type="entry name" value="GH"/>
</dbReference>
<gene>
    <name evidence="1" type="ORF">DN745_06690</name>
</gene>
<protein>
    <submittedName>
        <fullName evidence="1">Uncharacterized protein</fullName>
    </submittedName>
</protein>
<organism evidence="1 2">
    <name type="scientific">Bradymonas sediminis</name>
    <dbReference type="NCBI Taxonomy" id="1548548"/>
    <lineage>
        <taxon>Bacteria</taxon>
        <taxon>Deltaproteobacteria</taxon>
        <taxon>Bradymonadales</taxon>
        <taxon>Bradymonadaceae</taxon>
        <taxon>Bradymonas</taxon>
    </lineage>
</organism>
<proteinExistence type="predicted"/>
<dbReference type="Proteomes" id="UP000249799">
    <property type="component" value="Chromosome"/>
</dbReference>
<reference evidence="1 2" key="1">
    <citation type="submission" date="2018-06" db="EMBL/GenBank/DDBJ databases">
        <title>Lujinxingia sediminis gen. nov. sp. nov., a new facultative anaerobic member of the class Deltaproteobacteria, and proposal of Lujinxingaceae fam. nov.</title>
        <authorList>
            <person name="Guo L.-Y."/>
            <person name="Li C.-M."/>
            <person name="Wang S."/>
            <person name="Du Z.-J."/>
        </authorList>
    </citation>
    <scope>NUCLEOTIDE SEQUENCE [LARGE SCALE GENOMIC DNA]</scope>
    <source>
        <strain evidence="1 2">FA350</strain>
    </source>
</reference>
<dbReference type="Gene3D" id="3.20.20.80">
    <property type="entry name" value="Glycosidases"/>
    <property type="match status" value="1"/>
</dbReference>
<dbReference type="RefSeq" id="WP_111333222.1">
    <property type="nucleotide sequence ID" value="NZ_CP030032.1"/>
</dbReference>
<dbReference type="EMBL" id="CP030032">
    <property type="protein sequence ID" value="AWV89042.1"/>
    <property type="molecule type" value="Genomic_DNA"/>
</dbReference>
<evidence type="ECO:0000313" key="1">
    <source>
        <dbReference type="EMBL" id="AWV89042.1"/>
    </source>
</evidence>
<dbReference type="SUPFAM" id="SSF51445">
    <property type="entry name" value="(Trans)glycosidases"/>
    <property type="match status" value="1"/>
</dbReference>
<accession>A0A2Z4FJC6</accession>
<evidence type="ECO:0000313" key="2">
    <source>
        <dbReference type="Proteomes" id="UP000249799"/>
    </source>
</evidence>